<dbReference type="PANTHER" id="PTHR33332">
    <property type="entry name" value="REVERSE TRANSCRIPTASE DOMAIN-CONTAINING PROTEIN"/>
    <property type="match status" value="1"/>
</dbReference>
<evidence type="ECO:0000313" key="3">
    <source>
        <dbReference type="Proteomes" id="UP000076580"/>
    </source>
</evidence>
<dbReference type="GeneID" id="63717162"/>
<dbReference type="RefSeq" id="XP_040656861.1">
    <property type="nucleotide sequence ID" value="XM_040801828.1"/>
</dbReference>
<comment type="caution">
    <text evidence="2">The sequence shown here is derived from an EMBL/GenBank/DDBJ whole genome shotgun (WGS) entry which is preliminary data.</text>
</comment>
<gene>
    <name evidence="2" type="ORF">DCS_04519</name>
</gene>
<dbReference type="AlphaFoldDB" id="A0A151GK89"/>
<feature type="compositionally biased region" description="Low complexity" evidence="1">
    <location>
        <begin position="137"/>
        <end position="154"/>
    </location>
</feature>
<accession>A0A151GK89</accession>
<protein>
    <recommendedName>
        <fullName evidence="4">RNase H type-1 domain-containing protein</fullName>
    </recommendedName>
</protein>
<feature type="compositionally biased region" description="Polar residues" evidence="1">
    <location>
        <begin position="106"/>
        <end position="120"/>
    </location>
</feature>
<reference evidence="2 3" key="1">
    <citation type="journal article" date="2016" name="Sci. Rep.">
        <title>Insights into Adaptations to a Near-Obligate Nematode Endoparasitic Lifestyle from the Finished Genome of Drechmeria coniospora.</title>
        <authorList>
            <person name="Zhang L."/>
            <person name="Zhou Z."/>
            <person name="Guo Q."/>
            <person name="Fokkens L."/>
            <person name="Miskei M."/>
            <person name="Pocsi I."/>
            <person name="Zhang W."/>
            <person name="Chen M."/>
            <person name="Wang L."/>
            <person name="Sun Y."/>
            <person name="Donzelli B.G."/>
            <person name="Gibson D.M."/>
            <person name="Nelson D.R."/>
            <person name="Luo J.G."/>
            <person name="Rep M."/>
            <person name="Liu H."/>
            <person name="Yang S."/>
            <person name="Wang J."/>
            <person name="Krasnoff S.B."/>
            <person name="Xu Y."/>
            <person name="Molnar I."/>
            <person name="Lin M."/>
        </authorList>
    </citation>
    <scope>NUCLEOTIDE SEQUENCE [LARGE SCALE GENOMIC DNA]</scope>
    <source>
        <strain evidence="2 3">ARSEF 6962</strain>
    </source>
</reference>
<proteinExistence type="predicted"/>
<organism evidence="2 3">
    <name type="scientific">Drechmeria coniospora</name>
    <name type="common">Nematophagous fungus</name>
    <name type="synonym">Meria coniospora</name>
    <dbReference type="NCBI Taxonomy" id="98403"/>
    <lineage>
        <taxon>Eukaryota</taxon>
        <taxon>Fungi</taxon>
        <taxon>Dikarya</taxon>
        <taxon>Ascomycota</taxon>
        <taxon>Pezizomycotina</taxon>
        <taxon>Sordariomycetes</taxon>
        <taxon>Hypocreomycetidae</taxon>
        <taxon>Hypocreales</taxon>
        <taxon>Ophiocordycipitaceae</taxon>
        <taxon>Drechmeria</taxon>
    </lineage>
</organism>
<feature type="region of interest" description="Disordered" evidence="1">
    <location>
        <begin position="34"/>
        <end position="58"/>
    </location>
</feature>
<name>A0A151GK89_DRECN</name>
<feature type="region of interest" description="Disordered" evidence="1">
    <location>
        <begin position="86"/>
        <end position="120"/>
    </location>
</feature>
<dbReference type="EMBL" id="LAYC01000002">
    <property type="protein sequence ID" value="KYK57509.1"/>
    <property type="molecule type" value="Genomic_DNA"/>
</dbReference>
<dbReference type="InParanoid" id="A0A151GK89"/>
<sequence>MAATLSNPPDFEERLNCLEEEFPKIRSTISLLLKQNQPSQQTALATPSPRTRSQRSGLFTAPDWAVQIKDAFERCSREIADLRRIATASTSGPNDDNPDKSEDNHQTNLNIRTKQPEPKTNGNVAVLHAADEPWSISSEPSSAGDDGDSESSSTHETDDSERIDEGDMTRPKPSQFHLTQGDMGRNLIPNMVPYREDSLFAGKLTADLPRVGWSKVLESLSSITGDGHQLGVRFRARKGFTNLWIAAPPPGSLEAIPVPPDADTEYRQGLETFLDNLIEDPPKTEIPYYVGPVPHYEGMLSAGADLEKLPQMDGVNKHYITFTLRTRTQALHSIAKMAGSAHATLPCTFEEALDWKSRSGASFEADKTAIIHFTRRACKVDPEPFTIKGQLVKPKTQVKVLEVIIDSRLKYKEPIKGQLVKPKTQVKVLEVIIDSRLKYKEHIAIAATKGLEAALELQRLRGLTAATARQLFTAMVAPVVDYASNVWMHACKDRKGNPVQRVQKIGAQAIVGTFLTVATSVAEAEAHIPSAQERFWRRAIKLWTDLHTLPKTNPLRACTSRIQKSRRSFQSPFYPVAMAVNEIPMDELETINPFTLSPWEERTQTRVDVEGDPGSGQPDAGWAVCVAVTSSARNSVVGIGAAIDVPISVRGGPKIERYSFTLGMRTEQSPFSGELAAMAYALKQLPELRHRSVALLTSNKAAVLTIRNPHQQSGQGYVESIYNSISTQRTGA</sequence>
<evidence type="ECO:0000313" key="2">
    <source>
        <dbReference type="EMBL" id="KYK57509.1"/>
    </source>
</evidence>
<evidence type="ECO:0008006" key="4">
    <source>
        <dbReference type="Google" id="ProtNLM"/>
    </source>
</evidence>
<keyword evidence="3" id="KW-1185">Reference proteome</keyword>
<dbReference type="Proteomes" id="UP000076580">
    <property type="component" value="Chromosome 02"/>
</dbReference>
<evidence type="ECO:0000256" key="1">
    <source>
        <dbReference type="SAM" id="MobiDB-lite"/>
    </source>
</evidence>
<feature type="region of interest" description="Disordered" evidence="1">
    <location>
        <begin position="132"/>
        <end position="185"/>
    </location>
</feature>
<feature type="compositionally biased region" description="Polar residues" evidence="1">
    <location>
        <begin position="34"/>
        <end position="57"/>
    </location>
</feature>
<dbReference type="STRING" id="98403.A0A151GK89"/>